<organism evidence="2 3">
    <name type="scientific">Bradyrhizobium diazoefficiens SEMIA 5080</name>
    <dbReference type="NCBI Taxonomy" id="754504"/>
    <lineage>
        <taxon>Bacteria</taxon>
        <taxon>Pseudomonadati</taxon>
        <taxon>Pseudomonadota</taxon>
        <taxon>Alphaproteobacteria</taxon>
        <taxon>Hyphomicrobiales</taxon>
        <taxon>Nitrobacteraceae</taxon>
        <taxon>Bradyrhizobium</taxon>
    </lineage>
</organism>
<sequence length="96" mass="10558">MLSVLPHCHVAQLQKFQPPDFNRRSCRRPPHLGMHRHSARARRLRRVRAPAASSASGFRAAPTSAGRPGMPGPASNLASCSCRSRQPSPVHCSDRR</sequence>
<feature type="compositionally biased region" description="Polar residues" evidence="1">
    <location>
        <begin position="76"/>
        <end position="87"/>
    </location>
</feature>
<reference evidence="2 3" key="1">
    <citation type="journal article" date="2014" name="BMC Genomics">
        <title>Comparative genomics of Bradyrhizobium japonicum CPAC 15 and Bradyrhizobium diazoefficiens CPAC 7: elite model strains for understanding symbiotic performance with soybean.</title>
        <authorList>
            <person name="Siqueira A.F."/>
            <person name="Ormeno-Orrillo E."/>
            <person name="Souza R.C."/>
            <person name="Rodrigues E.P."/>
            <person name="Almeida L.G."/>
            <person name="Barcellos F.G."/>
            <person name="Batista J.S."/>
            <person name="Nakatami A.S."/>
            <person name="Martinez-Romero E."/>
            <person name="Vasconcelos A.T."/>
            <person name="Hungria M."/>
        </authorList>
    </citation>
    <scope>NUCLEOTIDE SEQUENCE [LARGE SCALE GENOMIC DNA]</scope>
    <source>
        <strain evidence="2 3">SEMIA 5080</strain>
    </source>
</reference>
<comment type="caution">
    <text evidence="2">The sequence shown here is derived from an EMBL/GenBank/DDBJ whole genome shotgun (WGS) entry which is preliminary data.</text>
</comment>
<dbReference type="AlphaFoldDB" id="A0A837C9P5"/>
<protein>
    <submittedName>
        <fullName evidence="2">Uncharacterized protein</fullName>
    </submittedName>
</protein>
<name>A0A837C9P5_9BRAD</name>
<gene>
    <name evidence="2" type="ORF">BJA5080_02361</name>
</gene>
<evidence type="ECO:0000256" key="1">
    <source>
        <dbReference type="SAM" id="MobiDB-lite"/>
    </source>
</evidence>
<evidence type="ECO:0000313" key="3">
    <source>
        <dbReference type="Proteomes" id="UP000024900"/>
    </source>
</evidence>
<proteinExistence type="predicted"/>
<feature type="compositionally biased region" description="Basic residues" evidence="1">
    <location>
        <begin position="24"/>
        <end position="48"/>
    </location>
</feature>
<dbReference type="EMBL" id="ADOU02000007">
    <property type="protein sequence ID" value="KGJ65715.1"/>
    <property type="molecule type" value="Genomic_DNA"/>
</dbReference>
<dbReference type="Proteomes" id="UP000024900">
    <property type="component" value="Unassembled WGS sequence"/>
</dbReference>
<evidence type="ECO:0000313" key="2">
    <source>
        <dbReference type="EMBL" id="KGJ65715.1"/>
    </source>
</evidence>
<feature type="region of interest" description="Disordered" evidence="1">
    <location>
        <begin position="19"/>
        <end position="96"/>
    </location>
</feature>
<accession>A0A837C9P5</accession>